<evidence type="ECO:0000256" key="1">
    <source>
        <dbReference type="ARBA" id="ARBA00022490"/>
    </source>
</evidence>
<dbReference type="EMBL" id="JANGEW010000020">
    <property type="protein sequence ID" value="MCQ5343330.1"/>
    <property type="molecule type" value="Genomic_DNA"/>
</dbReference>
<dbReference type="SUPFAM" id="SSF53927">
    <property type="entry name" value="Cytidine deaminase-like"/>
    <property type="match status" value="1"/>
</dbReference>
<accession>A0ABT1SUD1</accession>
<evidence type="ECO:0000313" key="3">
    <source>
        <dbReference type="EMBL" id="MCQ5343330.1"/>
    </source>
</evidence>
<dbReference type="InterPro" id="IPR016193">
    <property type="entry name" value="Cytidine_deaminase-like"/>
</dbReference>
<organism evidence="3 4">
    <name type="scientific">Megasphaera massiliensis</name>
    <dbReference type="NCBI Taxonomy" id="1232428"/>
    <lineage>
        <taxon>Bacteria</taxon>
        <taxon>Bacillati</taxon>
        <taxon>Bacillota</taxon>
        <taxon>Negativicutes</taxon>
        <taxon>Veillonellales</taxon>
        <taxon>Veillonellaceae</taxon>
        <taxon>Megasphaera</taxon>
    </lineage>
</organism>
<dbReference type="Gene3D" id="3.40.140.10">
    <property type="entry name" value="Cytidine Deaminase, domain 2"/>
    <property type="match status" value="1"/>
</dbReference>
<gene>
    <name evidence="3" type="ORF">NE675_09905</name>
</gene>
<dbReference type="PANTHER" id="PTHR30592:SF1">
    <property type="entry name" value="SULFUR CARRIER PROTEIN FDHD"/>
    <property type="match status" value="1"/>
</dbReference>
<dbReference type="RefSeq" id="WP_062411945.1">
    <property type="nucleotide sequence ID" value="NZ_JAJCIO010000022.1"/>
</dbReference>
<reference evidence="3 4" key="1">
    <citation type="submission" date="2022-06" db="EMBL/GenBank/DDBJ databases">
        <title>Isolation of gut microbiota from human fecal samples.</title>
        <authorList>
            <person name="Pamer E.G."/>
            <person name="Barat B."/>
            <person name="Waligurski E."/>
            <person name="Medina S."/>
            <person name="Paddock L."/>
            <person name="Mostad J."/>
        </authorList>
    </citation>
    <scope>NUCLEOTIDE SEQUENCE [LARGE SCALE GENOMIC DNA]</scope>
    <source>
        <strain evidence="3 4">DFI.1.1</strain>
    </source>
</reference>
<name>A0ABT1SUD1_9FIRM</name>
<proteinExistence type="predicted"/>
<keyword evidence="1" id="KW-0963">Cytoplasm</keyword>
<sequence>MEKEEDALHFASCRELSYIDYHQGAVQKQQSIAIEVMTPLYLDGARVSTLISSPEDVDILAAGYCLAEGKVASGRGLSGVSLHDDAAWVTTEEGQRAVRKDEPFHPISAQRLCSYGGLLDSLSTAHHSSHGVHEGALVSGDNILVYTEDIGRHNVLDRLRGFVELGHIDVSQAVLVFSGRVPQSVIEKVHGLGVRFLASRALPTSLGVALAEKYGITVVCGLRPDSFKVFAHGERISW</sequence>
<dbReference type="InterPro" id="IPR003786">
    <property type="entry name" value="FdhD"/>
</dbReference>
<evidence type="ECO:0000313" key="4">
    <source>
        <dbReference type="Proteomes" id="UP001206692"/>
    </source>
</evidence>
<dbReference type="Proteomes" id="UP001206692">
    <property type="component" value="Unassembled WGS sequence"/>
</dbReference>
<keyword evidence="4" id="KW-1185">Reference proteome</keyword>
<dbReference type="Pfam" id="PF02634">
    <property type="entry name" value="FdhD-NarQ"/>
    <property type="match status" value="1"/>
</dbReference>
<protein>
    <submittedName>
        <fullName evidence="3">Formate dehydrogenase accessory sulfurtransferase FdhD</fullName>
    </submittedName>
</protein>
<keyword evidence="2" id="KW-0501">Molybdenum cofactor biosynthesis</keyword>
<dbReference type="PANTHER" id="PTHR30592">
    <property type="entry name" value="FORMATE DEHYDROGENASE"/>
    <property type="match status" value="1"/>
</dbReference>
<evidence type="ECO:0000256" key="2">
    <source>
        <dbReference type="ARBA" id="ARBA00023150"/>
    </source>
</evidence>
<comment type="caution">
    <text evidence="3">The sequence shown here is derived from an EMBL/GenBank/DDBJ whole genome shotgun (WGS) entry which is preliminary data.</text>
</comment>